<dbReference type="InterPro" id="IPR011050">
    <property type="entry name" value="Pectin_lyase_fold/virulence"/>
</dbReference>
<organism evidence="1 2">
    <name type="scientific">Carboxylicivirga linearis</name>
    <dbReference type="NCBI Taxonomy" id="1628157"/>
    <lineage>
        <taxon>Bacteria</taxon>
        <taxon>Pseudomonadati</taxon>
        <taxon>Bacteroidota</taxon>
        <taxon>Bacteroidia</taxon>
        <taxon>Marinilabiliales</taxon>
        <taxon>Marinilabiliaceae</taxon>
        <taxon>Carboxylicivirga</taxon>
    </lineage>
</organism>
<reference evidence="1 2" key="1">
    <citation type="journal article" date="2015" name="Int. J. Syst. Evol. Microbiol.">
        <title>Carboxylicivirga linearis sp. nov., isolated from a sea cucumber culture pond.</title>
        <authorList>
            <person name="Wang F.Q."/>
            <person name="Zhou Y.X."/>
            <person name="Lin X.Z."/>
            <person name="Chen G.J."/>
            <person name="Du Z.J."/>
        </authorList>
    </citation>
    <scope>NUCLEOTIDE SEQUENCE [LARGE SCALE GENOMIC DNA]</scope>
    <source>
        <strain evidence="1 2">FB218</strain>
    </source>
</reference>
<keyword evidence="2" id="KW-1185">Reference proteome</keyword>
<name>A0ABS5JYF0_9BACT</name>
<evidence type="ECO:0008006" key="3">
    <source>
        <dbReference type="Google" id="ProtNLM"/>
    </source>
</evidence>
<dbReference type="RefSeq" id="WP_212217172.1">
    <property type="nucleotide sequence ID" value="NZ_JAGUCO010000016.1"/>
</dbReference>
<gene>
    <name evidence="1" type="ORF">KEM10_16715</name>
</gene>
<dbReference type="InterPro" id="IPR012334">
    <property type="entry name" value="Pectin_lyas_fold"/>
</dbReference>
<evidence type="ECO:0000313" key="1">
    <source>
        <dbReference type="EMBL" id="MBS2099933.1"/>
    </source>
</evidence>
<sequence>MKQILLTLMVVVATTYVSAQQIVILQSNGTTTAFDSEQPFIDAYESALDGDTIYLPGAVLTPPSTIDKQLTIYGVGHYPEATIATNKTVINGHVYINENSDNIRIEGVEITGTLLFNNNQKIDSATITRCKLNQVYLQGDGTTPCVNTTIKNCVITSNITLSNAYNCTFTNNIIATTVVGGIKIALLNNIFLYSSTSTSSGTIRSVNNSTIANNIFRRVNNLIQSDCETSTFSNNVFKTTALPGVNTFINNYENVDFASLFVNQGDESTFTYEQDYNLTNTETYLGNDGTQVGIYGGLFPYKEEAIPSNPHISSQSIATSTDENGMLNISITVSAQQE</sequence>
<dbReference type="SUPFAM" id="SSF51126">
    <property type="entry name" value="Pectin lyase-like"/>
    <property type="match status" value="1"/>
</dbReference>
<protein>
    <recommendedName>
        <fullName evidence="3">Periplasmic copper-binding protein NosD beta helix domain-containing protein</fullName>
    </recommendedName>
</protein>
<dbReference type="Gene3D" id="2.160.20.10">
    <property type="entry name" value="Single-stranded right-handed beta-helix, Pectin lyase-like"/>
    <property type="match status" value="1"/>
</dbReference>
<dbReference type="Proteomes" id="UP000708576">
    <property type="component" value="Unassembled WGS sequence"/>
</dbReference>
<comment type="caution">
    <text evidence="1">The sequence shown here is derived from an EMBL/GenBank/DDBJ whole genome shotgun (WGS) entry which is preliminary data.</text>
</comment>
<proteinExistence type="predicted"/>
<evidence type="ECO:0000313" key="2">
    <source>
        <dbReference type="Proteomes" id="UP000708576"/>
    </source>
</evidence>
<dbReference type="EMBL" id="JAGUCO010000016">
    <property type="protein sequence ID" value="MBS2099933.1"/>
    <property type="molecule type" value="Genomic_DNA"/>
</dbReference>
<accession>A0ABS5JYF0</accession>